<dbReference type="PANTHER" id="PTHR24390:SF256">
    <property type="entry name" value="ZINC FINGER PROTEIN 711"/>
    <property type="match status" value="1"/>
</dbReference>
<dbReference type="Pfam" id="PF12874">
    <property type="entry name" value="zf-met"/>
    <property type="match status" value="2"/>
</dbReference>
<feature type="domain" description="C2H2-type" evidence="8">
    <location>
        <begin position="318"/>
        <end position="345"/>
    </location>
</feature>
<keyword evidence="9" id="KW-1185">Reference proteome</keyword>
<keyword evidence="2" id="KW-0479">Metal-binding</keyword>
<evidence type="ECO:0000259" key="8">
    <source>
        <dbReference type="PROSITE" id="PS50157"/>
    </source>
</evidence>
<dbReference type="SUPFAM" id="SSF57667">
    <property type="entry name" value="beta-beta-alpha zinc fingers"/>
    <property type="match status" value="9"/>
</dbReference>
<feature type="domain" description="C2H2-type" evidence="8">
    <location>
        <begin position="757"/>
        <end position="784"/>
    </location>
</feature>
<dbReference type="GO" id="GO:0006357">
    <property type="term" value="P:regulation of transcription by RNA polymerase II"/>
    <property type="evidence" value="ECO:0007669"/>
    <property type="project" value="TreeGrafter"/>
</dbReference>
<dbReference type="SMART" id="SM00355">
    <property type="entry name" value="ZnF_C2H2"/>
    <property type="match status" value="18"/>
</dbReference>
<keyword evidence="6" id="KW-0539">Nucleus</keyword>
<feature type="domain" description="C2H2-type" evidence="8">
    <location>
        <begin position="872"/>
        <end position="899"/>
    </location>
</feature>
<dbReference type="FunFam" id="3.30.160.60:FF:000624">
    <property type="entry name" value="zinc finger protein 697"/>
    <property type="match status" value="1"/>
</dbReference>
<dbReference type="GO" id="GO:0008270">
    <property type="term" value="F:zinc ion binding"/>
    <property type="evidence" value="ECO:0007669"/>
    <property type="project" value="UniProtKB-KW"/>
</dbReference>
<keyword evidence="5" id="KW-0862">Zinc</keyword>
<comment type="subcellular location">
    <subcellularLocation>
        <location evidence="1">Nucleus</location>
    </subcellularLocation>
</comment>
<dbReference type="InterPro" id="IPR012934">
    <property type="entry name" value="Znf_AD"/>
</dbReference>
<feature type="domain" description="C2H2-type" evidence="8">
    <location>
        <begin position="405"/>
        <end position="432"/>
    </location>
</feature>
<evidence type="ECO:0000256" key="1">
    <source>
        <dbReference type="ARBA" id="ARBA00004123"/>
    </source>
</evidence>
<dbReference type="InterPro" id="IPR013087">
    <property type="entry name" value="Znf_C2H2_type"/>
</dbReference>
<evidence type="ECO:0000256" key="7">
    <source>
        <dbReference type="PROSITE-ProRule" id="PRU00042"/>
    </source>
</evidence>
<dbReference type="SMART" id="SM00868">
    <property type="entry name" value="zf-AD"/>
    <property type="match status" value="2"/>
</dbReference>
<evidence type="ECO:0000256" key="6">
    <source>
        <dbReference type="ARBA" id="ARBA00023242"/>
    </source>
</evidence>
<evidence type="ECO:0000256" key="4">
    <source>
        <dbReference type="ARBA" id="ARBA00022771"/>
    </source>
</evidence>
<feature type="domain" description="C2H2-type" evidence="8">
    <location>
        <begin position="377"/>
        <end position="404"/>
    </location>
</feature>
<feature type="domain" description="C2H2-type" evidence="8">
    <location>
        <begin position="433"/>
        <end position="456"/>
    </location>
</feature>
<evidence type="ECO:0000256" key="2">
    <source>
        <dbReference type="ARBA" id="ARBA00022723"/>
    </source>
</evidence>
<dbReference type="OrthoDB" id="6077919at2759"/>
<evidence type="ECO:0000256" key="3">
    <source>
        <dbReference type="ARBA" id="ARBA00022737"/>
    </source>
</evidence>
<keyword evidence="3" id="KW-0677">Repeat</keyword>
<organism evidence="9 10">
    <name type="scientific">Sitophilus oryzae</name>
    <name type="common">Rice weevil</name>
    <name type="synonym">Curculio oryzae</name>
    <dbReference type="NCBI Taxonomy" id="7048"/>
    <lineage>
        <taxon>Eukaryota</taxon>
        <taxon>Metazoa</taxon>
        <taxon>Ecdysozoa</taxon>
        <taxon>Arthropoda</taxon>
        <taxon>Hexapoda</taxon>
        <taxon>Insecta</taxon>
        <taxon>Pterygota</taxon>
        <taxon>Neoptera</taxon>
        <taxon>Endopterygota</taxon>
        <taxon>Coleoptera</taxon>
        <taxon>Polyphaga</taxon>
        <taxon>Cucujiformia</taxon>
        <taxon>Curculionidae</taxon>
        <taxon>Dryophthorinae</taxon>
        <taxon>Sitophilus</taxon>
    </lineage>
</organism>
<accession>A0A6J2Y1U1</accession>
<reference evidence="10" key="1">
    <citation type="submission" date="2025-08" db="UniProtKB">
        <authorList>
            <consortium name="RefSeq"/>
        </authorList>
    </citation>
    <scope>IDENTIFICATION</scope>
    <source>
        <tissue evidence="10">Gonads</tissue>
    </source>
</reference>
<dbReference type="Gene3D" id="3.30.160.60">
    <property type="entry name" value="Classic Zinc Finger"/>
    <property type="match status" value="12"/>
</dbReference>
<keyword evidence="4 7" id="KW-0863">Zinc-finger</keyword>
<dbReference type="InParanoid" id="A0A6J2Y1U1"/>
<dbReference type="AlphaFoldDB" id="A0A6J2Y1U1"/>
<feature type="domain" description="C2H2-type" evidence="8">
    <location>
        <begin position="498"/>
        <end position="526"/>
    </location>
</feature>
<dbReference type="KEGG" id="soy:115883103"/>
<dbReference type="GO" id="GO:0005634">
    <property type="term" value="C:nucleus"/>
    <property type="evidence" value="ECO:0007669"/>
    <property type="project" value="UniProtKB-SubCell"/>
</dbReference>
<feature type="domain" description="C2H2-type" evidence="8">
    <location>
        <begin position="470"/>
        <end position="497"/>
    </location>
</feature>
<feature type="domain" description="C2H2-type" evidence="8">
    <location>
        <begin position="290"/>
        <end position="317"/>
    </location>
</feature>
<feature type="domain" description="C2H2-type" evidence="8">
    <location>
        <begin position="785"/>
        <end position="812"/>
    </location>
</feature>
<evidence type="ECO:0000256" key="5">
    <source>
        <dbReference type="ARBA" id="ARBA00022833"/>
    </source>
</evidence>
<dbReference type="PROSITE" id="PS50157">
    <property type="entry name" value="ZINC_FINGER_C2H2_2"/>
    <property type="match status" value="15"/>
</dbReference>
<dbReference type="GO" id="GO:0003700">
    <property type="term" value="F:DNA-binding transcription factor activity"/>
    <property type="evidence" value="ECO:0007669"/>
    <property type="project" value="TreeGrafter"/>
</dbReference>
<feature type="domain" description="C2H2-type" evidence="8">
    <location>
        <begin position="844"/>
        <end position="871"/>
    </location>
</feature>
<feature type="domain" description="C2H2-type" evidence="8">
    <location>
        <begin position="967"/>
        <end position="995"/>
    </location>
</feature>
<protein>
    <submittedName>
        <fullName evidence="10">Zinc finger protein 271-like</fullName>
    </submittedName>
</protein>
<proteinExistence type="predicted"/>
<evidence type="ECO:0000313" key="10">
    <source>
        <dbReference type="RefSeq" id="XP_030757256.1"/>
    </source>
</evidence>
<dbReference type="GeneID" id="115883103"/>
<dbReference type="FunFam" id="3.30.160.60:FF:000446">
    <property type="entry name" value="Zinc finger protein"/>
    <property type="match status" value="2"/>
</dbReference>
<feature type="domain" description="C2H2-type" evidence="8">
    <location>
        <begin position="813"/>
        <end position="841"/>
    </location>
</feature>
<dbReference type="RefSeq" id="XP_030757256.1">
    <property type="nucleotide sequence ID" value="XM_030901396.1"/>
</dbReference>
<dbReference type="PANTHER" id="PTHR24390">
    <property type="entry name" value="ZINC FINGER PROTEIN"/>
    <property type="match status" value="1"/>
</dbReference>
<evidence type="ECO:0000313" key="9">
    <source>
        <dbReference type="Proteomes" id="UP000504635"/>
    </source>
</evidence>
<feature type="domain" description="C2H2-type" evidence="8">
    <location>
        <begin position="939"/>
        <end position="966"/>
    </location>
</feature>
<sequence>MRSESDPNNSIFAICCDPTNPPNEIKTQPSPYCKRLPLITSPIDVYCSIRLVMGSTKWQSFYFICDTCTNLLSLAYNFRETCVKSDCVRRKLKEKIGTRTDVFTFNIKNSNVNGGFIPDDVKEETCKDFSEILDNINDTSDIDQIHEEKNHDVDNLYNKHEFKRGTEDNVFKFKNSDVNGQDKVYLSKEGLVDNLKSNTLLQNEDKESLINEYDYEHVHSGSESDEEGKPLNVEIETEFDSSGKSNNLKRKQNKVKFSCEKCSFKVSSSTKLLEHCTVEHEMRPRDVKPFVCDRCPMRFSSSSNLCQHLKYHEGIKSNMCSYCGTGFITKTDLINHEKKHLNRREYKCEFCGKSFNTHKHIRSHKLIVHTDSSLWKFVCEVCSKPFPIKSNYDSHMRRHTGDKKFACHLCEKKFTTKCDLQRHTRSHSHVREYHCQHCNKQYKDERVLKVHMAKVHGLGNVKIPVKERKHTCHFCPKAYYAKNKLTRHLYTHSGEKPFNCHICNKKFNDKSYVKQHLRNTHNVDTNETLESELKINYVNISSKAILYFKVTIFYSSTISNKNKKYKEISRKNMFKTCCACLTKNTKLNKLSEIVENDISLLWKLQACISEINWLSIYEICIPCTDLLNIVYAFRQTCIKSNQIRTERLDTRQEGKLHEYENEIETVNDLRINDVKDETCEDFSEILDTINDTSDIDQNHKEKDYDVDDVYNNRRFKRRRKALKFVCEKCKMIFRSSVKLVDHCIKKHDMKIKDIRPFTCDRCPRTFCSSSNLLQHVKYHKAVRSNMCTFCGKGFITKTDLNIHEKHHLNKREYKCDECGKCFNTHKDIRSHKLVVHTAANRWKYQCEICNKPFPIKSNYDSHMRRHTGVRKFECHLCEKKFIDKCVLQRHMRTHSNVKEHRCVHCDKEYKDLRVMKLHMAKVHGIGVNEIKLPSKEKKHFCHICSKSYYAKNKLTRHLYSHSGEKPYHCHLCNKKFSDKSYVKQHLQKTHNIKRDNLDSTDCSHNFNNEMFMSKYEPQAINNKYI</sequence>
<dbReference type="InterPro" id="IPR036236">
    <property type="entry name" value="Znf_C2H2_sf"/>
</dbReference>
<dbReference type="Pfam" id="PF00096">
    <property type="entry name" value="zf-C2H2"/>
    <property type="match status" value="8"/>
</dbReference>
<name>A0A6J2Y1U1_SITOR</name>
<gene>
    <name evidence="10" type="primary">LOC115883103</name>
</gene>
<dbReference type="PROSITE" id="PS00028">
    <property type="entry name" value="ZINC_FINGER_C2H2_1"/>
    <property type="match status" value="16"/>
</dbReference>
<dbReference type="Proteomes" id="UP000504635">
    <property type="component" value="Unplaced"/>
</dbReference>
<feature type="domain" description="C2H2-type" evidence="8">
    <location>
        <begin position="346"/>
        <end position="374"/>
    </location>
</feature>
<dbReference type="GO" id="GO:0000978">
    <property type="term" value="F:RNA polymerase II cis-regulatory region sequence-specific DNA binding"/>
    <property type="evidence" value="ECO:0007669"/>
    <property type="project" value="TreeGrafter"/>
</dbReference>